<dbReference type="Pfam" id="PF03106">
    <property type="entry name" value="WRKY"/>
    <property type="match status" value="1"/>
</dbReference>
<dbReference type="EMBL" id="JACMSC010000019">
    <property type="protein sequence ID" value="KAG6473976.1"/>
    <property type="molecule type" value="Genomic_DNA"/>
</dbReference>
<feature type="region of interest" description="Disordered" evidence="1">
    <location>
        <begin position="1"/>
        <end position="25"/>
    </location>
</feature>
<dbReference type="PANTHER" id="PTHR31282">
    <property type="entry name" value="WRKY TRANSCRIPTION FACTOR 21-RELATED"/>
    <property type="match status" value="1"/>
</dbReference>
<reference evidence="3 4" key="1">
    <citation type="submission" date="2020-08" db="EMBL/GenBank/DDBJ databases">
        <title>Plant Genome Project.</title>
        <authorList>
            <person name="Zhang R.-G."/>
        </authorList>
    </citation>
    <scope>NUCLEOTIDE SEQUENCE [LARGE SCALE GENOMIC DNA]</scope>
    <source>
        <tissue evidence="3">Rhizome</tissue>
    </source>
</reference>
<dbReference type="Proteomes" id="UP000734854">
    <property type="component" value="Unassembled WGS sequence"/>
</dbReference>
<evidence type="ECO:0000259" key="2">
    <source>
        <dbReference type="PROSITE" id="PS50811"/>
    </source>
</evidence>
<organism evidence="3 4">
    <name type="scientific">Zingiber officinale</name>
    <name type="common">Ginger</name>
    <name type="synonym">Amomum zingiber</name>
    <dbReference type="NCBI Taxonomy" id="94328"/>
    <lineage>
        <taxon>Eukaryota</taxon>
        <taxon>Viridiplantae</taxon>
        <taxon>Streptophyta</taxon>
        <taxon>Embryophyta</taxon>
        <taxon>Tracheophyta</taxon>
        <taxon>Spermatophyta</taxon>
        <taxon>Magnoliopsida</taxon>
        <taxon>Liliopsida</taxon>
        <taxon>Zingiberales</taxon>
        <taxon>Zingiberaceae</taxon>
        <taxon>Zingiber</taxon>
    </lineage>
</organism>
<evidence type="ECO:0000256" key="1">
    <source>
        <dbReference type="SAM" id="MobiDB-lite"/>
    </source>
</evidence>
<dbReference type="SMART" id="SM00774">
    <property type="entry name" value="WRKY"/>
    <property type="match status" value="1"/>
</dbReference>
<comment type="caution">
    <text evidence="3">The sequence shown here is derived from an EMBL/GenBank/DDBJ whole genome shotgun (WGS) entry which is preliminary data.</text>
</comment>
<dbReference type="GO" id="GO:0043565">
    <property type="term" value="F:sequence-specific DNA binding"/>
    <property type="evidence" value="ECO:0007669"/>
    <property type="project" value="InterPro"/>
</dbReference>
<feature type="region of interest" description="Disordered" evidence="1">
    <location>
        <begin position="75"/>
        <end position="110"/>
    </location>
</feature>
<dbReference type="AlphaFoldDB" id="A0A8J5CGB4"/>
<feature type="compositionally biased region" description="Basic and acidic residues" evidence="1">
    <location>
        <begin position="87"/>
        <end position="104"/>
    </location>
</feature>
<protein>
    <recommendedName>
        <fullName evidence="2">WRKY domain-containing protein</fullName>
    </recommendedName>
</protein>
<keyword evidence="4" id="KW-1185">Reference proteome</keyword>
<sequence length="269" mass="30596">MKWDDERGSKSSLRKGSSMKAATMEELTRGKKQAFRLLSLLKDLLSSPENQLAAELLVDVVGCFTRALSYLELEREETTDQPPRPVPDADFRPCSDERRSDLGRRERKLHTPRKINCQTRAYPYSCRTILSTTIEDGHIWRKYGQKDIYGTKHSRSYYRCIHKHDRGCRVTRHVQKTEEDDSVFAITYIGEHTCIHKSRDEEVISNHSTGSSSTLHRPLFTDLAPLTTEGSSPASLMADSVSRHGGSLGMEFDSGVFKLDDWLAPTEDE</sequence>
<dbReference type="InterPro" id="IPR044810">
    <property type="entry name" value="WRKY_plant"/>
</dbReference>
<proteinExistence type="predicted"/>
<dbReference type="InterPro" id="IPR003657">
    <property type="entry name" value="WRKY_dom"/>
</dbReference>
<gene>
    <name evidence="3" type="ORF">ZIOFF_067896</name>
</gene>
<dbReference type="OrthoDB" id="2021064at2759"/>
<evidence type="ECO:0000313" key="3">
    <source>
        <dbReference type="EMBL" id="KAG6473976.1"/>
    </source>
</evidence>
<feature type="domain" description="WRKY" evidence="2">
    <location>
        <begin position="134"/>
        <end position="192"/>
    </location>
</feature>
<dbReference type="GO" id="GO:0003700">
    <property type="term" value="F:DNA-binding transcription factor activity"/>
    <property type="evidence" value="ECO:0007669"/>
    <property type="project" value="InterPro"/>
</dbReference>
<evidence type="ECO:0000313" key="4">
    <source>
        <dbReference type="Proteomes" id="UP000734854"/>
    </source>
</evidence>
<accession>A0A8J5CGB4</accession>
<name>A0A8J5CGB4_ZINOF</name>
<dbReference type="PROSITE" id="PS50811">
    <property type="entry name" value="WRKY"/>
    <property type="match status" value="1"/>
</dbReference>